<comment type="caution">
    <text evidence="1">The sequence shown here is derived from an EMBL/GenBank/DDBJ whole genome shotgun (WGS) entry which is preliminary data.</text>
</comment>
<organism evidence="1 2">
    <name type="scientific">Bondarzewia mesenterica</name>
    <dbReference type="NCBI Taxonomy" id="1095465"/>
    <lineage>
        <taxon>Eukaryota</taxon>
        <taxon>Fungi</taxon>
        <taxon>Dikarya</taxon>
        <taxon>Basidiomycota</taxon>
        <taxon>Agaricomycotina</taxon>
        <taxon>Agaricomycetes</taxon>
        <taxon>Russulales</taxon>
        <taxon>Bondarzewiaceae</taxon>
        <taxon>Bondarzewia</taxon>
    </lineage>
</organism>
<gene>
    <name evidence="1" type="ORF">EW146_g5243</name>
</gene>
<dbReference type="EMBL" id="SGPL01000223">
    <property type="protein sequence ID" value="THH15190.1"/>
    <property type="molecule type" value="Genomic_DNA"/>
</dbReference>
<protein>
    <submittedName>
        <fullName evidence="1">Uncharacterized protein</fullName>
    </submittedName>
</protein>
<proteinExistence type="predicted"/>
<dbReference type="Proteomes" id="UP000310158">
    <property type="component" value="Unassembled WGS sequence"/>
</dbReference>
<evidence type="ECO:0000313" key="2">
    <source>
        <dbReference type="Proteomes" id="UP000310158"/>
    </source>
</evidence>
<dbReference type="AlphaFoldDB" id="A0A4S4LXV9"/>
<accession>A0A4S4LXV9</accession>
<evidence type="ECO:0000313" key="1">
    <source>
        <dbReference type="EMBL" id="THH15190.1"/>
    </source>
</evidence>
<reference evidence="1 2" key="1">
    <citation type="submission" date="2019-02" db="EMBL/GenBank/DDBJ databases">
        <title>Genome sequencing of the rare red list fungi Bondarzewia mesenterica.</title>
        <authorList>
            <person name="Buettner E."/>
            <person name="Kellner H."/>
        </authorList>
    </citation>
    <scope>NUCLEOTIDE SEQUENCE [LARGE SCALE GENOMIC DNA]</scope>
    <source>
        <strain evidence="1 2">DSM 108281</strain>
    </source>
</reference>
<sequence length="86" mass="9479">MSAPYPVSRFSTTFASPRFKPCALIKTCDITIHDVALSSAAPYTTPFIGTYVLSSPSSPPQSVINVLLRPALSFSNQQRFRVFEHD</sequence>
<name>A0A4S4LXV9_9AGAM</name>
<keyword evidence="2" id="KW-1185">Reference proteome</keyword>